<keyword evidence="3" id="KW-1185">Reference proteome</keyword>
<gene>
    <name evidence="2" type="ORF">DF286_10045</name>
</gene>
<dbReference type="OrthoDB" id="7472092at2"/>
<name>A0A2U2J493_9SPHN</name>
<feature type="signal peptide" evidence="1">
    <location>
        <begin position="1"/>
        <end position="19"/>
    </location>
</feature>
<evidence type="ECO:0000313" key="2">
    <source>
        <dbReference type="EMBL" id="PWG03166.1"/>
    </source>
</evidence>
<dbReference type="PROSITE" id="PS51257">
    <property type="entry name" value="PROKAR_LIPOPROTEIN"/>
    <property type="match status" value="1"/>
</dbReference>
<comment type="caution">
    <text evidence="2">The sequence shown here is derived from an EMBL/GenBank/DDBJ whole genome shotgun (WGS) entry which is preliminary data.</text>
</comment>
<proteinExistence type="predicted"/>
<evidence type="ECO:0000313" key="3">
    <source>
        <dbReference type="Proteomes" id="UP000245916"/>
    </source>
</evidence>
<dbReference type="EMBL" id="QFFF01000001">
    <property type="protein sequence ID" value="PWG03166.1"/>
    <property type="molecule type" value="Genomic_DNA"/>
</dbReference>
<accession>A0A2U2J493</accession>
<dbReference type="RefSeq" id="WP_109271305.1">
    <property type="nucleotide sequence ID" value="NZ_QFFF01000001.1"/>
</dbReference>
<dbReference type="Proteomes" id="UP000245916">
    <property type="component" value="Unassembled WGS sequence"/>
</dbReference>
<organism evidence="2 3">
    <name type="scientific">Allosphingosinicella humi</name>
    <dbReference type="NCBI Taxonomy" id="2068657"/>
    <lineage>
        <taxon>Bacteria</taxon>
        <taxon>Pseudomonadati</taxon>
        <taxon>Pseudomonadota</taxon>
        <taxon>Alphaproteobacteria</taxon>
        <taxon>Sphingomonadales</taxon>
        <taxon>Sphingomonadaceae</taxon>
        <taxon>Allosphingosinicella</taxon>
    </lineage>
</organism>
<protein>
    <recommendedName>
        <fullName evidence="4">C-type lysozyme inhibitor domain-containing protein</fullName>
    </recommendedName>
</protein>
<sequence>MQRTQIFAAAPLAALLSLAACNSEPEVVSANGIDPQAEQLAKAPPVELPPSIQASHTYRCDDNSLLYATFYTNNTVKVAAEQGAEGTILTAENGQPPYVAEGYSLSANAEEVTYSAPGKGTQTCNS</sequence>
<feature type="chain" id="PRO_5015527012" description="C-type lysozyme inhibitor domain-containing protein" evidence="1">
    <location>
        <begin position="20"/>
        <end position="126"/>
    </location>
</feature>
<evidence type="ECO:0008006" key="4">
    <source>
        <dbReference type="Google" id="ProtNLM"/>
    </source>
</evidence>
<dbReference type="AlphaFoldDB" id="A0A2U2J493"/>
<evidence type="ECO:0000256" key="1">
    <source>
        <dbReference type="SAM" id="SignalP"/>
    </source>
</evidence>
<keyword evidence="1" id="KW-0732">Signal</keyword>
<reference evidence="2 3" key="1">
    <citation type="submission" date="2018-05" db="EMBL/GenBank/DDBJ databases">
        <title>Genome of Sphingosinicella humi QZX222.</title>
        <authorList>
            <person name="Qiao Z."/>
            <person name="Wang G."/>
        </authorList>
    </citation>
    <scope>NUCLEOTIDE SEQUENCE [LARGE SCALE GENOMIC DNA]</scope>
    <source>
        <strain evidence="2 3">QZX222</strain>
    </source>
</reference>